<evidence type="ECO:0000313" key="2">
    <source>
        <dbReference type="EMBL" id="KAL0427562.1"/>
    </source>
</evidence>
<proteinExistence type="predicted"/>
<dbReference type="AlphaFoldDB" id="A0AAW2VHB1"/>
<feature type="region of interest" description="Disordered" evidence="1">
    <location>
        <begin position="1"/>
        <end position="37"/>
    </location>
</feature>
<protein>
    <submittedName>
        <fullName evidence="2">Uncharacterized protein</fullName>
    </submittedName>
</protein>
<evidence type="ECO:0000256" key="1">
    <source>
        <dbReference type="SAM" id="MobiDB-lite"/>
    </source>
</evidence>
<dbReference type="EMBL" id="JACGWN010000010">
    <property type="protein sequence ID" value="KAL0427562.1"/>
    <property type="molecule type" value="Genomic_DNA"/>
</dbReference>
<accession>A0AAW2VHB1</accession>
<sequence>MLNQKMDMFINGRSTGSASNLLQQNENEKSATEPRMRSHEDFPFEQPKLQGGFVPQGYDSLDELMNAMIKREQDETIPNCDFGFDDYSFGSGI</sequence>
<name>A0AAW2VHB1_9LAMI</name>
<reference evidence="2" key="2">
    <citation type="journal article" date="2024" name="Plant">
        <title>Genomic evolution and insights into agronomic trait innovations of Sesamum species.</title>
        <authorList>
            <person name="Miao H."/>
            <person name="Wang L."/>
            <person name="Qu L."/>
            <person name="Liu H."/>
            <person name="Sun Y."/>
            <person name="Le M."/>
            <person name="Wang Q."/>
            <person name="Wei S."/>
            <person name="Zheng Y."/>
            <person name="Lin W."/>
            <person name="Duan Y."/>
            <person name="Cao H."/>
            <person name="Xiong S."/>
            <person name="Wang X."/>
            <person name="Wei L."/>
            <person name="Li C."/>
            <person name="Ma Q."/>
            <person name="Ju M."/>
            <person name="Zhao R."/>
            <person name="Li G."/>
            <person name="Mu C."/>
            <person name="Tian Q."/>
            <person name="Mei H."/>
            <person name="Zhang T."/>
            <person name="Gao T."/>
            <person name="Zhang H."/>
        </authorList>
    </citation>
    <scope>NUCLEOTIDE SEQUENCE</scope>
    <source>
        <strain evidence="2">KEN1</strain>
    </source>
</reference>
<comment type="caution">
    <text evidence="2">The sequence shown here is derived from an EMBL/GenBank/DDBJ whole genome shotgun (WGS) entry which is preliminary data.</text>
</comment>
<organism evidence="2">
    <name type="scientific">Sesamum latifolium</name>
    <dbReference type="NCBI Taxonomy" id="2727402"/>
    <lineage>
        <taxon>Eukaryota</taxon>
        <taxon>Viridiplantae</taxon>
        <taxon>Streptophyta</taxon>
        <taxon>Embryophyta</taxon>
        <taxon>Tracheophyta</taxon>
        <taxon>Spermatophyta</taxon>
        <taxon>Magnoliopsida</taxon>
        <taxon>eudicotyledons</taxon>
        <taxon>Gunneridae</taxon>
        <taxon>Pentapetalae</taxon>
        <taxon>asterids</taxon>
        <taxon>lamiids</taxon>
        <taxon>Lamiales</taxon>
        <taxon>Pedaliaceae</taxon>
        <taxon>Sesamum</taxon>
    </lineage>
</organism>
<reference evidence="2" key="1">
    <citation type="submission" date="2020-06" db="EMBL/GenBank/DDBJ databases">
        <authorList>
            <person name="Li T."/>
            <person name="Hu X."/>
            <person name="Zhang T."/>
            <person name="Song X."/>
            <person name="Zhang H."/>
            <person name="Dai N."/>
            <person name="Sheng W."/>
            <person name="Hou X."/>
            <person name="Wei L."/>
        </authorList>
    </citation>
    <scope>NUCLEOTIDE SEQUENCE</scope>
    <source>
        <strain evidence="2">KEN1</strain>
        <tissue evidence="2">Leaf</tissue>
    </source>
</reference>
<feature type="compositionally biased region" description="Polar residues" evidence="1">
    <location>
        <begin position="12"/>
        <end position="25"/>
    </location>
</feature>
<feature type="compositionally biased region" description="Basic and acidic residues" evidence="1">
    <location>
        <begin position="26"/>
        <end position="37"/>
    </location>
</feature>
<gene>
    <name evidence="2" type="ORF">Slati_2931000</name>
</gene>